<dbReference type="PROSITE" id="PS00150">
    <property type="entry name" value="ACYLPHOSPHATASE_1"/>
    <property type="match status" value="1"/>
</dbReference>
<dbReference type="EMBL" id="QFWT01000003">
    <property type="protein sequence ID" value="PWI34188.1"/>
    <property type="molecule type" value="Genomic_DNA"/>
</dbReference>
<dbReference type="SUPFAM" id="SSF54975">
    <property type="entry name" value="Acylphosphatase/BLUF domain-like"/>
    <property type="match status" value="1"/>
</dbReference>
<dbReference type="PROSITE" id="PS00151">
    <property type="entry name" value="ACYLPHOSPHATASE_2"/>
    <property type="match status" value="1"/>
</dbReference>
<feature type="active site" evidence="5">
    <location>
        <position position="20"/>
    </location>
</feature>
<dbReference type="RefSeq" id="WP_109319440.1">
    <property type="nucleotide sequence ID" value="NZ_QFWT01000003.1"/>
</dbReference>
<dbReference type="OrthoDB" id="5295388at2"/>
<evidence type="ECO:0000313" key="9">
    <source>
        <dbReference type="EMBL" id="PWI34188.1"/>
    </source>
</evidence>
<protein>
    <recommendedName>
        <fullName evidence="3 5">Acylphosphatase</fullName>
        <ecNumber evidence="2 5">3.6.1.7</ecNumber>
    </recommendedName>
</protein>
<feature type="domain" description="Acylphosphatase-like" evidence="8">
    <location>
        <begin position="5"/>
        <end position="91"/>
    </location>
</feature>
<dbReference type="InterPro" id="IPR036046">
    <property type="entry name" value="Acylphosphatase-like_dom_sf"/>
</dbReference>
<dbReference type="GO" id="GO:0003998">
    <property type="term" value="F:acylphosphatase activity"/>
    <property type="evidence" value="ECO:0007669"/>
    <property type="project" value="UniProtKB-EC"/>
</dbReference>
<evidence type="ECO:0000256" key="6">
    <source>
        <dbReference type="RuleBase" id="RU000553"/>
    </source>
</evidence>
<evidence type="ECO:0000256" key="5">
    <source>
        <dbReference type="PROSITE-ProRule" id="PRU00520"/>
    </source>
</evidence>
<keyword evidence="5 6" id="KW-0378">Hydrolase</keyword>
<evidence type="ECO:0000256" key="3">
    <source>
        <dbReference type="ARBA" id="ARBA00015991"/>
    </source>
</evidence>
<keyword evidence="10" id="KW-1185">Reference proteome</keyword>
<dbReference type="Gene3D" id="3.30.70.100">
    <property type="match status" value="1"/>
</dbReference>
<evidence type="ECO:0000313" key="10">
    <source>
        <dbReference type="Proteomes" id="UP000245362"/>
    </source>
</evidence>
<dbReference type="PANTHER" id="PTHR47268:SF4">
    <property type="entry name" value="ACYLPHOSPHATASE"/>
    <property type="match status" value="1"/>
</dbReference>
<evidence type="ECO:0000259" key="8">
    <source>
        <dbReference type="PROSITE" id="PS51160"/>
    </source>
</evidence>
<comment type="similarity">
    <text evidence="1 7">Belongs to the acylphosphatase family.</text>
</comment>
<dbReference type="AlphaFoldDB" id="A0A2U3BBN4"/>
<sequence length="91" mass="10243">MTQKCMRFIVKGVVQGVGFRYHTCHEGLKRGLTGYAKNLYNGDVEVIACGSTDKVDSLHEWLKEGPRSATVTQLISEPAEVKSYRSFEILY</sequence>
<dbReference type="InterPro" id="IPR017968">
    <property type="entry name" value="Acylphosphatase_CS"/>
</dbReference>
<dbReference type="PANTHER" id="PTHR47268">
    <property type="entry name" value="ACYLPHOSPHATASE"/>
    <property type="match status" value="1"/>
</dbReference>
<dbReference type="NCBIfam" id="NF011000">
    <property type="entry name" value="PRK14426.1"/>
    <property type="match status" value="1"/>
</dbReference>
<dbReference type="EC" id="3.6.1.7" evidence="2 5"/>
<organism evidence="9 10">
    <name type="scientific">Vibrio albus</name>
    <dbReference type="NCBI Taxonomy" id="2200953"/>
    <lineage>
        <taxon>Bacteria</taxon>
        <taxon>Pseudomonadati</taxon>
        <taxon>Pseudomonadota</taxon>
        <taxon>Gammaproteobacteria</taxon>
        <taxon>Vibrionales</taxon>
        <taxon>Vibrionaceae</taxon>
        <taxon>Vibrio</taxon>
    </lineage>
</organism>
<dbReference type="Pfam" id="PF00708">
    <property type="entry name" value="Acylphosphatase"/>
    <property type="match status" value="1"/>
</dbReference>
<feature type="active site" evidence="5">
    <location>
        <position position="38"/>
    </location>
</feature>
<reference evidence="9 10" key="1">
    <citation type="submission" date="2018-05" db="EMBL/GenBank/DDBJ databases">
        <title>Vibrio limimaris sp. nov., isolated from marine sediment.</title>
        <authorList>
            <person name="Li C.-M."/>
        </authorList>
    </citation>
    <scope>NUCLEOTIDE SEQUENCE [LARGE SCALE GENOMIC DNA]</scope>
    <source>
        <strain evidence="9 10">E4404</strain>
    </source>
</reference>
<evidence type="ECO:0000256" key="4">
    <source>
        <dbReference type="ARBA" id="ARBA00047645"/>
    </source>
</evidence>
<evidence type="ECO:0000256" key="7">
    <source>
        <dbReference type="RuleBase" id="RU004168"/>
    </source>
</evidence>
<dbReference type="InterPro" id="IPR020456">
    <property type="entry name" value="Acylphosphatase"/>
</dbReference>
<gene>
    <name evidence="9" type="ORF">DI392_08355</name>
</gene>
<evidence type="ECO:0000256" key="1">
    <source>
        <dbReference type="ARBA" id="ARBA00005614"/>
    </source>
</evidence>
<dbReference type="PROSITE" id="PS51160">
    <property type="entry name" value="ACYLPHOSPHATASE_3"/>
    <property type="match status" value="1"/>
</dbReference>
<name>A0A2U3BBN4_9VIBR</name>
<comment type="catalytic activity">
    <reaction evidence="4 5 6">
        <text>an acyl phosphate + H2O = a carboxylate + phosphate + H(+)</text>
        <dbReference type="Rhea" id="RHEA:14965"/>
        <dbReference type="ChEBI" id="CHEBI:15377"/>
        <dbReference type="ChEBI" id="CHEBI:15378"/>
        <dbReference type="ChEBI" id="CHEBI:29067"/>
        <dbReference type="ChEBI" id="CHEBI:43474"/>
        <dbReference type="ChEBI" id="CHEBI:59918"/>
        <dbReference type="EC" id="3.6.1.7"/>
    </reaction>
</comment>
<dbReference type="InterPro" id="IPR001792">
    <property type="entry name" value="Acylphosphatase-like_dom"/>
</dbReference>
<proteinExistence type="inferred from homology"/>
<comment type="caution">
    <text evidence="9">The sequence shown here is derived from an EMBL/GenBank/DDBJ whole genome shotgun (WGS) entry which is preliminary data.</text>
</comment>
<evidence type="ECO:0000256" key="2">
    <source>
        <dbReference type="ARBA" id="ARBA00012150"/>
    </source>
</evidence>
<dbReference type="Proteomes" id="UP000245362">
    <property type="component" value="Unassembled WGS sequence"/>
</dbReference>
<accession>A0A2U3BBN4</accession>